<dbReference type="EMBL" id="JACGWM010000009">
    <property type="protein sequence ID" value="KAL0351367.1"/>
    <property type="molecule type" value="Genomic_DNA"/>
</dbReference>
<feature type="repeat" description="PPR" evidence="2">
    <location>
        <begin position="219"/>
        <end position="253"/>
    </location>
</feature>
<dbReference type="InterPro" id="IPR046960">
    <property type="entry name" value="PPR_At4g14850-like_plant"/>
</dbReference>
<comment type="caution">
    <text evidence="3">The sequence shown here is derived from an EMBL/GenBank/DDBJ whole genome shotgun (WGS) entry which is preliminary data.</text>
</comment>
<evidence type="ECO:0000256" key="2">
    <source>
        <dbReference type="PROSITE-ProRule" id="PRU00708"/>
    </source>
</evidence>
<feature type="repeat" description="PPR" evidence="2">
    <location>
        <begin position="79"/>
        <end position="113"/>
    </location>
</feature>
<reference evidence="3" key="2">
    <citation type="journal article" date="2024" name="Plant">
        <title>Genomic evolution and insights into agronomic trait innovations of Sesamum species.</title>
        <authorList>
            <person name="Miao H."/>
            <person name="Wang L."/>
            <person name="Qu L."/>
            <person name="Liu H."/>
            <person name="Sun Y."/>
            <person name="Le M."/>
            <person name="Wang Q."/>
            <person name="Wei S."/>
            <person name="Zheng Y."/>
            <person name="Lin W."/>
            <person name="Duan Y."/>
            <person name="Cao H."/>
            <person name="Xiong S."/>
            <person name="Wang X."/>
            <person name="Wei L."/>
            <person name="Li C."/>
            <person name="Ma Q."/>
            <person name="Ju M."/>
            <person name="Zhao R."/>
            <person name="Li G."/>
            <person name="Mu C."/>
            <person name="Tian Q."/>
            <person name="Mei H."/>
            <person name="Zhang T."/>
            <person name="Gao T."/>
            <person name="Zhang H."/>
        </authorList>
    </citation>
    <scope>NUCLEOTIDE SEQUENCE</scope>
    <source>
        <strain evidence="3">KEN8</strain>
    </source>
</reference>
<dbReference type="AlphaFoldDB" id="A0AAW2P5Z0"/>
<dbReference type="Gene3D" id="1.25.40.10">
    <property type="entry name" value="Tetratricopeptide repeat domain"/>
    <property type="match status" value="2"/>
</dbReference>
<evidence type="ECO:0000256" key="1">
    <source>
        <dbReference type="ARBA" id="ARBA00022737"/>
    </source>
</evidence>
<feature type="repeat" description="PPR" evidence="2">
    <location>
        <begin position="118"/>
        <end position="152"/>
    </location>
</feature>
<proteinExistence type="predicted"/>
<keyword evidence="1" id="KW-0677">Repeat</keyword>
<dbReference type="Pfam" id="PF01535">
    <property type="entry name" value="PPR"/>
    <property type="match status" value="3"/>
</dbReference>
<dbReference type="NCBIfam" id="TIGR00756">
    <property type="entry name" value="PPR"/>
    <property type="match status" value="4"/>
</dbReference>
<dbReference type="InterPro" id="IPR011990">
    <property type="entry name" value="TPR-like_helical_dom_sf"/>
</dbReference>
<dbReference type="Pfam" id="PF13041">
    <property type="entry name" value="PPR_2"/>
    <property type="match status" value="2"/>
</dbReference>
<accession>A0AAW2P5Z0</accession>
<dbReference type="GO" id="GO:0003723">
    <property type="term" value="F:RNA binding"/>
    <property type="evidence" value="ECO:0007669"/>
    <property type="project" value="InterPro"/>
</dbReference>
<evidence type="ECO:0000313" key="3">
    <source>
        <dbReference type="EMBL" id="KAL0351367.1"/>
    </source>
</evidence>
<dbReference type="PANTHER" id="PTHR47926">
    <property type="entry name" value="PENTATRICOPEPTIDE REPEAT-CONTAINING PROTEIN"/>
    <property type="match status" value="1"/>
</dbReference>
<dbReference type="GO" id="GO:0009451">
    <property type="term" value="P:RNA modification"/>
    <property type="evidence" value="ECO:0007669"/>
    <property type="project" value="InterPro"/>
</dbReference>
<dbReference type="PANTHER" id="PTHR47926:SF389">
    <property type="entry name" value="PENTATRICOPEPTIDE PROTEIN-RELATED"/>
    <property type="match status" value="1"/>
</dbReference>
<organism evidence="3">
    <name type="scientific">Sesamum calycinum</name>
    <dbReference type="NCBI Taxonomy" id="2727403"/>
    <lineage>
        <taxon>Eukaryota</taxon>
        <taxon>Viridiplantae</taxon>
        <taxon>Streptophyta</taxon>
        <taxon>Embryophyta</taxon>
        <taxon>Tracheophyta</taxon>
        <taxon>Spermatophyta</taxon>
        <taxon>Magnoliopsida</taxon>
        <taxon>eudicotyledons</taxon>
        <taxon>Gunneridae</taxon>
        <taxon>Pentapetalae</taxon>
        <taxon>asterids</taxon>
        <taxon>lamiids</taxon>
        <taxon>Lamiales</taxon>
        <taxon>Pedaliaceae</taxon>
        <taxon>Sesamum</taxon>
    </lineage>
</organism>
<protein>
    <submittedName>
        <fullName evidence="3">Pentatricopeptide repeat-containing protein</fullName>
    </submittedName>
</protein>
<reference evidence="3" key="1">
    <citation type="submission" date="2020-06" db="EMBL/GenBank/DDBJ databases">
        <authorList>
            <person name="Li T."/>
            <person name="Hu X."/>
            <person name="Zhang T."/>
            <person name="Song X."/>
            <person name="Zhang H."/>
            <person name="Dai N."/>
            <person name="Sheng W."/>
            <person name="Hou X."/>
            <person name="Wei L."/>
        </authorList>
    </citation>
    <scope>NUCLEOTIDE SEQUENCE</scope>
    <source>
        <strain evidence="3">KEN8</strain>
        <tissue evidence="3">Leaf</tissue>
    </source>
</reference>
<dbReference type="PROSITE" id="PS51375">
    <property type="entry name" value="PPR"/>
    <property type="match status" value="4"/>
</dbReference>
<dbReference type="InterPro" id="IPR002885">
    <property type="entry name" value="PPR_rpt"/>
</dbReference>
<dbReference type="FunFam" id="1.25.40.10:FF:000158">
    <property type="entry name" value="pentatricopeptide repeat-containing protein At2g33680"/>
    <property type="match status" value="1"/>
</dbReference>
<feature type="repeat" description="PPR" evidence="2">
    <location>
        <begin position="254"/>
        <end position="284"/>
    </location>
</feature>
<sequence length="409" mass="45232">MEFFALMKDRGIAATAESIAVVISVCDEMPSKGEIVHGHVITAGFEKYIFVRNALISMYGENGAVEKAEYLFSGLKSQSVVSWNSLISAYAQSGLCDEAFSAFMRLESSHNNLTVSPNVVSWTAVINGFAASGRHKETLDLFRRMQFARVPANAVTVAGVLSVSAELSALPLGRELHAHAIRVLMDSDMLVTNGLINMYMKCGSLRTGHSIFERMVYRDITSWNIIITGYGIHGLGDRALKIFHQMVNAGVKPDEVTFVAVLSACSHSGLITEGHQLFHQMTQDFQIEPQVEHYACLVDLFGRAGLLQEASNVLKSMPMEPNAQLYVALKFICSKRRWDDSAKVRISAKTRGLRKIPGQSWIEVKKKFHSFSAGKALTSEMEELHGVLKELNLQMVMESHSSNGFFEPC</sequence>
<dbReference type="FunFam" id="1.25.40.10:FF:000393">
    <property type="entry name" value="Pentatricopeptide repeat-containing protein At1g20230"/>
    <property type="match status" value="1"/>
</dbReference>
<name>A0AAW2P5Z0_9LAMI</name>
<dbReference type="GO" id="GO:0099402">
    <property type="term" value="P:plant organ development"/>
    <property type="evidence" value="ECO:0007669"/>
    <property type="project" value="UniProtKB-ARBA"/>
</dbReference>
<gene>
    <name evidence="3" type="ORF">Scaly_1525400</name>
</gene>